<evidence type="ECO:0000256" key="6">
    <source>
        <dbReference type="ARBA" id="ARBA00022806"/>
    </source>
</evidence>
<comment type="catalytic activity">
    <reaction evidence="11">
        <text>ATP + H2O = ADP + phosphate + H(+)</text>
        <dbReference type="Rhea" id="RHEA:13065"/>
        <dbReference type="ChEBI" id="CHEBI:15377"/>
        <dbReference type="ChEBI" id="CHEBI:15378"/>
        <dbReference type="ChEBI" id="CHEBI:30616"/>
        <dbReference type="ChEBI" id="CHEBI:43474"/>
        <dbReference type="ChEBI" id="CHEBI:456216"/>
        <dbReference type="EC" id="5.6.2.3"/>
    </reaction>
</comment>
<name>A0A0F5IQN2_9BACT</name>
<evidence type="ECO:0000256" key="4">
    <source>
        <dbReference type="ARBA" id="ARBA00022741"/>
    </source>
</evidence>
<sequence length="448" mass="50209">MKAFEKAEAAVISSVLSVESAIIEVYPVLKPEMFSHPDLAFVYSAACSLYEKGKRADLVTVDTEMHRLDEKHWKDINGVAVLNDWMIQLRHTANLKQYAEEVKRRYMLRILSGLFGGLKGKADDFGTSYADLIGEAEQKLLSLRETCTVGKPLRQIGAVAQEVLQMHRERLETGTDSMRILTGIEAFDYVTGGLYNGELTVEAGRPGDGKTAVAMHIAMNVAMAGKHVCFFSLEMTALQTLNRLFAGYAGIDANRLRISGANQADLGRMERLAEDFKKLPLYFDHTSGNSVANIRAQVKLQRRKKKCDLVVIDYLHLIQKERSKNETVDQAIGRIVEALKQLAQEENIPVLLLSQMNRNSVNRDGKLHLPELHDLRDSGVIEQVADCVYFVYIPLKNGVENDPVTGESLVDVGELWIKKVRNGSVGVARYRFNESYTLISNYSNRKKP</sequence>
<dbReference type="GO" id="GO:0006269">
    <property type="term" value="P:DNA replication, synthesis of primer"/>
    <property type="evidence" value="ECO:0007669"/>
    <property type="project" value="UniProtKB-KW"/>
</dbReference>
<dbReference type="Gene3D" id="3.40.50.300">
    <property type="entry name" value="P-loop containing nucleotide triphosphate hydrolases"/>
    <property type="match status" value="1"/>
</dbReference>
<dbReference type="RefSeq" id="WP_007658471.1">
    <property type="nucleotide sequence ID" value="NZ_KQ033913.1"/>
</dbReference>
<evidence type="ECO:0000256" key="11">
    <source>
        <dbReference type="ARBA" id="ARBA00048954"/>
    </source>
</evidence>
<dbReference type="InterPro" id="IPR016136">
    <property type="entry name" value="DNA_helicase_N/primase_C"/>
</dbReference>
<keyword evidence="8" id="KW-0238">DNA-binding</keyword>
<dbReference type="GO" id="GO:0043139">
    <property type="term" value="F:5'-3' DNA helicase activity"/>
    <property type="evidence" value="ECO:0007669"/>
    <property type="project" value="UniProtKB-EC"/>
</dbReference>
<dbReference type="AlphaFoldDB" id="A0A0F5IQN2"/>
<accession>A0A0F5IQN2</accession>
<dbReference type="InterPro" id="IPR007693">
    <property type="entry name" value="DNA_helicase_DnaB-like_N"/>
</dbReference>
<feature type="domain" description="SF4 helicase" evidence="12">
    <location>
        <begin position="173"/>
        <end position="446"/>
    </location>
</feature>
<dbReference type="SUPFAM" id="SSF48024">
    <property type="entry name" value="N-terminal domain of DnaB helicase"/>
    <property type="match status" value="1"/>
</dbReference>
<dbReference type="GO" id="GO:0005524">
    <property type="term" value="F:ATP binding"/>
    <property type="evidence" value="ECO:0007669"/>
    <property type="project" value="UniProtKB-KW"/>
</dbReference>
<dbReference type="GO" id="GO:0005829">
    <property type="term" value="C:cytosol"/>
    <property type="evidence" value="ECO:0007669"/>
    <property type="project" value="TreeGrafter"/>
</dbReference>
<dbReference type="EC" id="5.6.2.3" evidence="10"/>
<dbReference type="Pfam" id="PF03796">
    <property type="entry name" value="DnaB_C"/>
    <property type="match status" value="1"/>
</dbReference>
<dbReference type="PANTHER" id="PTHR30153:SF2">
    <property type="entry name" value="REPLICATIVE DNA HELICASE"/>
    <property type="match status" value="1"/>
</dbReference>
<reference evidence="13 14" key="1">
    <citation type="submission" date="2013-04" db="EMBL/GenBank/DDBJ databases">
        <title>The Genome Sequence of Parabacteroides goldsteinii DSM 19448.</title>
        <authorList>
            <consortium name="The Broad Institute Genomics Platform"/>
            <person name="Earl A."/>
            <person name="Ward D."/>
            <person name="Feldgarden M."/>
            <person name="Gevers D."/>
            <person name="Martens E."/>
            <person name="Sakamoto M."/>
            <person name="Benno Y."/>
            <person name="Song Y."/>
            <person name="Liu C."/>
            <person name="Lee J."/>
            <person name="Bolanos M."/>
            <person name="Vaisanen M.L."/>
            <person name="Finegold S.M."/>
            <person name="Walker B."/>
            <person name="Young S."/>
            <person name="Zeng Q."/>
            <person name="Gargeya S."/>
            <person name="Fitzgerald M."/>
            <person name="Haas B."/>
            <person name="Abouelleil A."/>
            <person name="Allen A.W."/>
            <person name="Alvarado L."/>
            <person name="Arachchi H.M."/>
            <person name="Berlin A.M."/>
            <person name="Chapman S.B."/>
            <person name="Gainer-Dewar J."/>
            <person name="Goldberg J."/>
            <person name="Griggs A."/>
            <person name="Gujja S."/>
            <person name="Hansen M."/>
            <person name="Howarth C."/>
            <person name="Imamovic A."/>
            <person name="Ireland A."/>
            <person name="Larimer J."/>
            <person name="McCowan C."/>
            <person name="Murphy C."/>
            <person name="Pearson M."/>
            <person name="Poon T.W."/>
            <person name="Priest M."/>
            <person name="Roberts A."/>
            <person name="Saif S."/>
            <person name="Shea T."/>
            <person name="Sisk P."/>
            <person name="Sykes S."/>
            <person name="Wortman J."/>
            <person name="Nusbaum C."/>
            <person name="Birren B."/>
        </authorList>
    </citation>
    <scope>NUCLEOTIDE SEQUENCE [LARGE SCALE GENOMIC DNA]</scope>
    <source>
        <strain evidence="13 14">DSM 19448</strain>
    </source>
</reference>
<evidence type="ECO:0000256" key="9">
    <source>
        <dbReference type="ARBA" id="ARBA00023235"/>
    </source>
</evidence>
<evidence type="ECO:0000256" key="8">
    <source>
        <dbReference type="ARBA" id="ARBA00023125"/>
    </source>
</evidence>
<dbReference type="Pfam" id="PF00772">
    <property type="entry name" value="DnaB"/>
    <property type="match status" value="1"/>
</dbReference>
<dbReference type="EMBL" id="AQHV01000025">
    <property type="protein sequence ID" value="KKB47630.1"/>
    <property type="molecule type" value="Genomic_DNA"/>
</dbReference>
<evidence type="ECO:0000313" key="13">
    <source>
        <dbReference type="EMBL" id="KKB47630.1"/>
    </source>
</evidence>
<evidence type="ECO:0000256" key="2">
    <source>
        <dbReference type="ARBA" id="ARBA00022515"/>
    </source>
</evidence>
<evidence type="ECO:0000256" key="10">
    <source>
        <dbReference type="ARBA" id="ARBA00044969"/>
    </source>
</evidence>
<dbReference type="STRING" id="927665.HMPREF1535_04487"/>
<dbReference type="InterPro" id="IPR036185">
    <property type="entry name" value="DNA_heli_DnaB-like_N_sf"/>
</dbReference>
<keyword evidence="7" id="KW-0067">ATP-binding</keyword>
<dbReference type="GeneID" id="69981122"/>
<dbReference type="PATRIC" id="fig|927665.4.peg.4607"/>
<proteinExistence type="inferred from homology"/>
<dbReference type="SUPFAM" id="SSF52540">
    <property type="entry name" value="P-loop containing nucleoside triphosphate hydrolases"/>
    <property type="match status" value="1"/>
</dbReference>
<comment type="caution">
    <text evidence="13">The sequence shown here is derived from an EMBL/GenBank/DDBJ whole genome shotgun (WGS) entry which is preliminary data.</text>
</comment>
<comment type="similarity">
    <text evidence="1">Belongs to the helicase family. DnaB subfamily.</text>
</comment>
<dbReference type="PROSITE" id="PS51199">
    <property type="entry name" value="SF4_HELICASE"/>
    <property type="match status" value="1"/>
</dbReference>
<dbReference type="Gene3D" id="1.10.860.10">
    <property type="entry name" value="DNAb Helicase, Chain A"/>
    <property type="match status" value="1"/>
</dbReference>
<gene>
    <name evidence="13" type="ORF">HMPREF1535_04487</name>
</gene>
<keyword evidence="6 13" id="KW-0347">Helicase</keyword>
<evidence type="ECO:0000256" key="1">
    <source>
        <dbReference type="ARBA" id="ARBA00008428"/>
    </source>
</evidence>
<keyword evidence="9" id="KW-0413">Isomerase</keyword>
<dbReference type="Proteomes" id="UP000033047">
    <property type="component" value="Unassembled WGS sequence"/>
</dbReference>
<evidence type="ECO:0000256" key="7">
    <source>
        <dbReference type="ARBA" id="ARBA00022840"/>
    </source>
</evidence>
<keyword evidence="3" id="KW-0235">DNA replication</keyword>
<dbReference type="InterPro" id="IPR027417">
    <property type="entry name" value="P-loop_NTPase"/>
</dbReference>
<keyword evidence="4" id="KW-0547">Nucleotide-binding</keyword>
<keyword evidence="2" id="KW-0639">Primosome</keyword>
<keyword evidence="5" id="KW-0378">Hydrolase</keyword>
<protein>
    <recommendedName>
        <fullName evidence="10">DNA 5'-3' helicase</fullName>
        <ecNumber evidence="10">5.6.2.3</ecNumber>
    </recommendedName>
</protein>
<evidence type="ECO:0000256" key="3">
    <source>
        <dbReference type="ARBA" id="ARBA00022705"/>
    </source>
</evidence>
<organism evidence="13 14">
    <name type="scientific">Parabacteroides goldsteinii DSM 19448 = WAL 12034</name>
    <dbReference type="NCBI Taxonomy" id="927665"/>
    <lineage>
        <taxon>Bacteria</taxon>
        <taxon>Pseudomonadati</taxon>
        <taxon>Bacteroidota</taxon>
        <taxon>Bacteroidia</taxon>
        <taxon>Bacteroidales</taxon>
        <taxon>Tannerellaceae</taxon>
        <taxon>Parabacteroides</taxon>
    </lineage>
</organism>
<dbReference type="InterPro" id="IPR007694">
    <property type="entry name" value="DNA_helicase_DnaB-like_C"/>
</dbReference>
<dbReference type="GO" id="GO:0003677">
    <property type="term" value="F:DNA binding"/>
    <property type="evidence" value="ECO:0007669"/>
    <property type="project" value="UniProtKB-KW"/>
</dbReference>
<dbReference type="PANTHER" id="PTHR30153">
    <property type="entry name" value="REPLICATIVE DNA HELICASE DNAB"/>
    <property type="match status" value="1"/>
</dbReference>
<dbReference type="GO" id="GO:0016787">
    <property type="term" value="F:hydrolase activity"/>
    <property type="evidence" value="ECO:0007669"/>
    <property type="project" value="UniProtKB-KW"/>
</dbReference>
<evidence type="ECO:0000256" key="5">
    <source>
        <dbReference type="ARBA" id="ARBA00022801"/>
    </source>
</evidence>
<evidence type="ECO:0000313" key="14">
    <source>
        <dbReference type="Proteomes" id="UP000033047"/>
    </source>
</evidence>
<evidence type="ECO:0000259" key="12">
    <source>
        <dbReference type="PROSITE" id="PS51199"/>
    </source>
</evidence>
<dbReference type="GO" id="GO:1990077">
    <property type="term" value="C:primosome complex"/>
    <property type="evidence" value="ECO:0007669"/>
    <property type="project" value="UniProtKB-KW"/>
</dbReference>
<dbReference type="HOGENOM" id="CLU_005373_0_2_10"/>